<keyword evidence="4" id="KW-0812">Transmembrane</keyword>
<protein>
    <submittedName>
        <fullName evidence="7">Outer membrane channel TolC (OpmH)</fullName>
    </submittedName>
</protein>
<sequence length="439" mass="48399">MNKIIFLGFTLLFTSFSIQAEDLAQIFDLAKKNDPTYGAAVAKYQADIQASPKAWAGVKPQISLNGQYSEIDEKSTVTFNNVPINRNQSYNSNFYSLSLTQTIYNKAQFDAIAQAGALVAQAEAVYGNARYDLILRVAQSYFDVLSESASLVFAKAEKKAIAQQLDQAKQRFKVGLTAITDVLEAQARYDQSVSSEIEAQRLFDLSHESLREITGQAHSELSNVKKDHKLVSPDPLNIEAWVKMALEQNLLLHSAEQAVNAARKGKDLANAGHYPTLDLNASYNDSETDGGTFPTSRDGTTLALRLNIPIYSGGGTNAASREASALYQQSKQLYEQQRRATVRLTRNSYLTVLSAISQVKALKQALRSTQSALEATVAGFEVGTRTAVDVLNSQQEMYLAQRNYIRARHAYIVNTLQLKQAAGTLIDEDMTLINAWLES</sequence>
<dbReference type="PANTHER" id="PTHR30026">
    <property type="entry name" value="OUTER MEMBRANE PROTEIN TOLC"/>
    <property type="match status" value="1"/>
</dbReference>
<dbReference type="GO" id="GO:0015288">
    <property type="term" value="F:porin activity"/>
    <property type="evidence" value="ECO:0007669"/>
    <property type="project" value="TreeGrafter"/>
</dbReference>
<keyword evidence="5" id="KW-0472">Membrane</keyword>
<evidence type="ECO:0000256" key="1">
    <source>
        <dbReference type="ARBA" id="ARBA00004442"/>
    </source>
</evidence>
<dbReference type="AlphaFoldDB" id="A0A3B1AVT3"/>
<accession>A0A3B1AVT3</accession>
<dbReference type="InterPro" id="IPR051906">
    <property type="entry name" value="TolC-like"/>
</dbReference>
<dbReference type="NCBIfam" id="TIGR01844">
    <property type="entry name" value="type_I_sec_TolC"/>
    <property type="match status" value="1"/>
</dbReference>
<dbReference type="InterPro" id="IPR010130">
    <property type="entry name" value="T1SS_OMP_TolC"/>
</dbReference>
<dbReference type="GO" id="GO:0009279">
    <property type="term" value="C:cell outer membrane"/>
    <property type="evidence" value="ECO:0007669"/>
    <property type="project" value="UniProtKB-SubCell"/>
</dbReference>
<dbReference type="EMBL" id="UOFR01000041">
    <property type="protein sequence ID" value="VAW96906.1"/>
    <property type="molecule type" value="Genomic_DNA"/>
</dbReference>
<organism evidence="7">
    <name type="scientific">hydrothermal vent metagenome</name>
    <dbReference type="NCBI Taxonomy" id="652676"/>
    <lineage>
        <taxon>unclassified sequences</taxon>
        <taxon>metagenomes</taxon>
        <taxon>ecological metagenomes</taxon>
    </lineage>
</organism>
<keyword evidence="2" id="KW-0813">Transport</keyword>
<dbReference type="GO" id="GO:0015562">
    <property type="term" value="F:efflux transmembrane transporter activity"/>
    <property type="evidence" value="ECO:0007669"/>
    <property type="project" value="InterPro"/>
</dbReference>
<dbReference type="SUPFAM" id="SSF56954">
    <property type="entry name" value="Outer membrane efflux proteins (OEP)"/>
    <property type="match status" value="1"/>
</dbReference>
<comment type="subcellular location">
    <subcellularLocation>
        <location evidence="1">Cell outer membrane</location>
    </subcellularLocation>
</comment>
<dbReference type="PANTHER" id="PTHR30026:SF20">
    <property type="entry name" value="OUTER MEMBRANE PROTEIN TOLC"/>
    <property type="match status" value="1"/>
</dbReference>
<evidence type="ECO:0000313" key="7">
    <source>
        <dbReference type="EMBL" id="VAW96906.1"/>
    </source>
</evidence>
<evidence type="ECO:0000256" key="6">
    <source>
        <dbReference type="ARBA" id="ARBA00023237"/>
    </source>
</evidence>
<evidence type="ECO:0000256" key="3">
    <source>
        <dbReference type="ARBA" id="ARBA00022452"/>
    </source>
</evidence>
<evidence type="ECO:0000256" key="2">
    <source>
        <dbReference type="ARBA" id="ARBA00022448"/>
    </source>
</evidence>
<keyword evidence="3" id="KW-1134">Transmembrane beta strand</keyword>
<dbReference type="InterPro" id="IPR003423">
    <property type="entry name" value="OMP_efflux"/>
</dbReference>
<proteinExistence type="predicted"/>
<gene>
    <name evidence="7" type="ORF">MNBD_GAMMA21-2929</name>
</gene>
<keyword evidence="6" id="KW-0998">Cell outer membrane</keyword>
<evidence type="ECO:0000256" key="5">
    <source>
        <dbReference type="ARBA" id="ARBA00023136"/>
    </source>
</evidence>
<evidence type="ECO:0000256" key="4">
    <source>
        <dbReference type="ARBA" id="ARBA00022692"/>
    </source>
</evidence>
<reference evidence="7" key="1">
    <citation type="submission" date="2018-06" db="EMBL/GenBank/DDBJ databases">
        <authorList>
            <person name="Zhirakovskaya E."/>
        </authorList>
    </citation>
    <scope>NUCLEOTIDE SEQUENCE</scope>
</reference>
<dbReference type="Gene3D" id="1.20.1600.10">
    <property type="entry name" value="Outer membrane efflux proteins (OEP)"/>
    <property type="match status" value="1"/>
</dbReference>
<name>A0A3B1AVT3_9ZZZZ</name>
<dbReference type="GO" id="GO:1990281">
    <property type="term" value="C:efflux pump complex"/>
    <property type="evidence" value="ECO:0007669"/>
    <property type="project" value="TreeGrafter"/>
</dbReference>
<dbReference type="Pfam" id="PF02321">
    <property type="entry name" value="OEP"/>
    <property type="match status" value="2"/>
</dbReference>